<evidence type="ECO:0000313" key="2">
    <source>
        <dbReference type="EMBL" id="MDQ0167264.1"/>
    </source>
</evidence>
<organism evidence="2 3">
    <name type="scientific">Caldalkalibacillus horti</name>
    <dbReference type="NCBI Taxonomy" id="77523"/>
    <lineage>
        <taxon>Bacteria</taxon>
        <taxon>Bacillati</taxon>
        <taxon>Bacillota</taxon>
        <taxon>Bacilli</taxon>
        <taxon>Bacillales</taxon>
        <taxon>Bacillaceae</taxon>
        <taxon>Caldalkalibacillus</taxon>
    </lineage>
</organism>
<keyword evidence="1" id="KW-1133">Transmembrane helix</keyword>
<feature type="transmembrane region" description="Helical" evidence="1">
    <location>
        <begin position="65"/>
        <end position="83"/>
    </location>
</feature>
<sequence>MDEKKFDDMISKGLKKGTDSFSGMKDQVWSNIERKMIEHDYKEQQEKGSGVSRMSTYKKKRKSKGMFAVASVAVVLVVALVTFNTETGEAFISQIRQMFEPEKQIVEEIEGMEEETDTQLHENETPEERASDYVIYVDEERYAVSKNGDIQRIEAKIDGDYPDVYMEISQEVDRKPEDIVEELRQKLSPDYDRVSEVTPVEEPVHGFRISAHAGQEWNSEVIVYYVFSNELGGSFVAKQVYFFEASEGHGVRMDNMLKHFEIVGE</sequence>
<name>A0ABT9W1Z0_9BACI</name>
<dbReference type="EMBL" id="JAUSTY010000014">
    <property type="protein sequence ID" value="MDQ0167264.1"/>
    <property type="molecule type" value="Genomic_DNA"/>
</dbReference>
<gene>
    <name evidence="2" type="ORF">J2S11_003189</name>
</gene>
<evidence type="ECO:0000256" key="1">
    <source>
        <dbReference type="SAM" id="Phobius"/>
    </source>
</evidence>
<evidence type="ECO:0008006" key="4">
    <source>
        <dbReference type="Google" id="ProtNLM"/>
    </source>
</evidence>
<keyword evidence="3" id="KW-1185">Reference proteome</keyword>
<reference evidence="2 3" key="1">
    <citation type="submission" date="2023-07" db="EMBL/GenBank/DDBJ databases">
        <title>Genomic Encyclopedia of Type Strains, Phase IV (KMG-IV): sequencing the most valuable type-strain genomes for metagenomic binning, comparative biology and taxonomic classification.</title>
        <authorList>
            <person name="Goeker M."/>
        </authorList>
    </citation>
    <scope>NUCLEOTIDE SEQUENCE [LARGE SCALE GENOMIC DNA]</scope>
    <source>
        <strain evidence="2 3">DSM 12751</strain>
    </source>
</reference>
<evidence type="ECO:0000313" key="3">
    <source>
        <dbReference type="Proteomes" id="UP001235840"/>
    </source>
</evidence>
<keyword evidence="1" id="KW-0812">Transmembrane</keyword>
<proteinExistence type="predicted"/>
<dbReference type="Proteomes" id="UP001235840">
    <property type="component" value="Unassembled WGS sequence"/>
</dbReference>
<accession>A0ABT9W1Z0</accession>
<protein>
    <recommendedName>
        <fullName evidence="4">DUF4367 domain-containing protein</fullName>
    </recommendedName>
</protein>
<comment type="caution">
    <text evidence="2">The sequence shown here is derived from an EMBL/GenBank/DDBJ whole genome shotgun (WGS) entry which is preliminary data.</text>
</comment>
<dbReference type="RefSeq" id="WP_307396078.1">
    <property type="nucleotide sequence ID" value="NZ_BAAADK010000014.1"/>
</dbReference>
<keyword evidence="1" id="KW-0472">Membrane</keyword>